<dbReference type="SUPFAM" id="SSF103190">
    <property type="entry name" value="Sensory domain-like"/>
    <property type="match status" value="1"/>
</dbReference>
<gene>
    <name evidence="4" type="ORF">HM1_3021</name>
</gene>
<dbReference type="HOGENOM" id="CLU_043276_0_0_9"/>
<organism evidence="4 5">
    <name type="scientific">Heliobacterium modesticaldum (strain ATCC 51547 / Ice1)</name>
    <dbReference type="NCBI Taxonomy" id="498761"/>
    <lineage>
        <taxon>Bacteria</taxon>
        <taxon>Bacillati</taxon>
        <taxon>Bacillota</taxon>
        <taxon>Clostridia</taxon>
        <taxon>Eubacteriales</taxon>
        <taxon>Heliobacteriaceae</taxon>
        <taxon>Heliomicrobium</taxon>
    </lineage>
</organism>
<dbReference type="eggNOG" id="COG0840">
    <property type="taxonomic scope" value="Bacteria"/>
</dbReference>
<dbReference type="InterPro" id="IPR029151">
    <property type="entry name" value="Sensor-like_sf"/>
</dbReference>
<dbReference type="AlphaFoldDB" id="B0TDK3"/>
<keyword evidence="1 2" id="KW-0807">Transducer</keyword>
<dbReference type="GO" id="GO:0007165">
    <property type="term" value="P:signal transduction"/>
    <property type="evidence" value="ECO:0007669"/>
    <property type="project" value="UniProtKB-KW"/>
</dbReference>
<feature type="domain" description="Methyl-accepting transducer" evidence="3">
    <location>
        <begin position="117"/>
        <end position="279"/>
    </location>
</feature>
<dbReference type="SUPFAM" id="SSF58104">
    <property type="entry name" value="Methyl-accepting chemotaxis protein (MCP) signaling domain"/>
    <property type="match status" value="1"/>
</dbReference>
<dbReference type="KEGG" id="hmo:HM1_3021"/>
<dbReference type="PROSITE" id="PS50111">
    <property type="entry name" value="CHEMOTAXIS_TRANSDUC_2"/>
    <property type="match status" value="1"/>
</dbReference>
<dbReference type="InterPro" id="IPR004089">
    <property type="entry name" value="MCPsignal_dom"/>
</dbReference>
<dbReference type="Pfam" id="PF00015">
    <property type="entry name" value="MCPsignal"/>
    <property type="match status" value="1"/>
</dbReference>
<dbReference type="CDD" id="cd18773">
    <property type="entry name" value="PDC1_HK_sensor"/>
    <property type="match status" value="1"/>
</dbReference>
<reference evidence="4 5" key="1">
    <citation type="journal article" date="2008" name="J. Bacteriol.">
        <title>The genome of Heliobacterium modesticaldum, a phototrophic representative of the Firmicutes containing the simplest photosynthetic apparatus.</title>
        <authorList>
            <person name="Sattley W.M."/>
            <person name="Madigan M.T."/>
            <person name="Swingley W.D."/>
            <person name="Cheung P.C."/>
            <person name="Clocksin K.M."/>
            <person name="Conrad A.L."/>
            <person name="Dejesa L.C."/>
            <person name="Honchak B.M."/>
            <person name="Jung D.O."/>
            <person name="Karbach L.E."/>
            <person name="Kurdoglu A."/>
            <person name="Lahiri S."/>
            <person name="Mastrian S.D."/>
            <person name="Page L.E."/>
            <person name="Taylor H.L."/>
            <person name="Wang Z.T."/>
            <person name="Raymond J."/>
            <person name="Chen M."/>
            <person name="Blankenship R.E."/>
            <person name="Touchman J.W."/>
        </authorList>
    </citation>
    <scope>NUCLEOTIDE SEQUENCE [LARGE SCALE GENOMIC DNA]</scope>
    <source>
        <strain evidence="5">ATCC 51547 / Ice1</strain>
    </source>
</reference>
<dbReference type="GO" id="GO:0016020">
    <property type="term" value="C:membrane"/>
    <property type="evidence" value="ECO:0007669"/>
    <property type="project" value="InterPro"/>
</dbReference>
<dbReference type="PANTHER" id="PTHR32089">
    <property type="entry name" value="METHYL-ACCEPTING CHEMOTAXIS PROTEIN MCPB"/>
    <property type="match status" value="1"/>
</dbReference>
<evidence type="ECO:0000313" key="5">
    <source>
        <dbReference type="Proteomes" id="UP000008550"/>
    </source>
</evidence>
<evidence type="ECO:0000313" key="4">
    <source>
        <dbReference type="EMBL" id="ABZ85528.1"/>
    </source>
</evidence>
<sequence>MDNREKTGAEILNELIRSAPYFKAIIPFDCMMGITDREHFIYYSPGKAIDIRIRVGEAVKPGDGMYEALRSGAPYTAIIPKEAFGVPFKAATAPIRNEQGQIIGALGLGLDMSAQMELQDIAQSLAASSEEMTATSQEVAATAGNLASHLSELKASSEAVLQRLKKTDDILKFITGIANKTNLLGLNASIESARAGEHGRGFSVVAGEIRKMSMDSEQSVKEIKNILTAIAEEIQKMGQKISRSDELSSVQAQATHQISEAMEQLALTAEKIQMLAKDM</sequence>
<keyword evidence="5" id="KW-1185">Reference proteome</keyword>
<protein>
    <submittedName>
        <fullName evidence="4">Methyl-accepting chemotaxis protein</fullName>
    </submittedName>
</protein>
<evidence type="ECO:0000256" key="1">
    <source>
        <dbReference type="ARBA" id="ARBA00023224"/>
    </source>
</evidence>
<evidence type="ECO:0000259" key="3">
    <source>
        <dbReference type="PROSITE" id="PS50111"/>
    </source>
</evidence>
<dbReference type="PANTHER" id="PTHR32089:SF112">
    <property type="entry name" value="LYSOZYME-LIKE PROTEIN-RELATED"/>
    <property type="match status" value="1"/>
</dbReference>
<dbReference type="SMART" id="SM00283">
    <property type="entry name" value="MA"/>
    <property type="match status" value="1"/>
</dbReference>
<dbReference type="RefSeq" id="WP_012284003.1">
    <property type="nucleotide sequence ID" value="NC_010337.2"/>
</dbReference>
<evidence type="ECO:0000256" key="2">
    <source>
        <dbReference type="PROSITE-ProRule" id="PRU00284"/>
    </source>
</evidence>
<dbReference type="OrthoDB" id="3192at2"/>
<accession>B0TDK3</accession>
<dbReference type="Gene3D" id="1.10.287.950">
    <property type="entry name" value="Methyl-accepting chemotaxis protein"/>
    <property type="match status" value="1"/>
</dbReference>
<dbReference type="EMBL" id="CP000930">
    <property type="protein sequence ID" value="ABZ85528.1"/>
    <property type="molecule type" value="Genomic_DNA"/>
</dbReference>
<dbReference type="Proteomes" id="UP000008550">
    <property type="component" value="Chromosome"/>
</dbReference>
<proteinExistence type="predicted"/>
<dbReference type="STRING" id="498761.HM1_3021"/>
<name>B0TDK3_HELMI</name>